<feature type="region of interest" description="Disordered" evidence="1">
    <location>
        <begin position="39"/>
        <end position="69"/>
    </location>
</feature>
<dbReference type="AlphaFoldDB" id="A0A545UXR0"/>
<evidence type="ECO:0000313" key="3">
    <source>
        <dbReference type="Proteomes" id="UP000315783"/>
    </source>
</evidence>
<dbReference type="EMBL" id="SPUK01000010">
    <property type="protein sequence ID" value="TQV94228.1"/>
    <property type="molecule type" value="Genomic_DNA"/>
</dbReference>
<gene>
    <name evidence="2" type="ORF">IF1G_07107</name>
</gene>
<sequence length="69" mass="7244">MYAKTAQSNPTPHANAASCMGRLRIGCPLAQISPLSIHPSRPISTCTCASRTPRQGPSSTARRPPTPST</sequence>
<protein>
    <submittedName>
        <fullName evidence="2">Uncharacterized protein</fullName>
    </submittedName>
</protein>
<reference evidence="2 3" key="1">
    <citation type="journal article" date="2019" name="Appl. Microbiol. Biotechnol.">
        <title>Genome sequence of Isaria javanica and comparative genome analysis insights into family S53 peptidase evolution in fungal entomopathogens.</title>
        <authorList>
            <person name="Lin R."/>
            <person name="Zhang X."/>
            <person name="Xin B."/>
            <person name="Zou M."/>
            <person name="Gao Y."/>
            <person name="Qin F."/>
            <person name="Hu Q."/>
            <person name="Xie B."/>
            <person name="Cheng X."/>
        </authorList>
    </citation>
    <scope>NUCLEOTIDE SEQUENCE [LARGE SCALE GENOMIC DNA]</scope>
    <source>
        <strain evidence="2 3">IJ1G</strain>
    </source>
</reference>
<organism evidence="2 3">
    <name type="scientific">Cordyceps javanica</name>
    <dbReference type="NCBI Taxonomy" id="43265"/>
    <lineage>
        <taxon>Eukaryota</taxon>
        <taxon>Fungi</taxon>
        <taxon>Dikarya</taxon>
        <taxon>Ascomycota</taxon>
        <taxon>Pezizomycotina</taxon>
        <taxon>Sordariomycetes</taxon>
        <taxon>Hypocreomycetidae</taxon>
        <taxon>Hypocreales</taxon>
        <taxon>Cordycipitaceae</taxon>
        <taxon>Cordyceps</taxon>
    </lineage>
</organism>
<feature type="compositionally biased region" description="Polar residues" evidence="1">
    <location>
        <begin position="42"/>
        <end position="56"/>
    </location>
</feature>
<name>A0A545UXR0_9HYPO</name>
<comment type="caution">
    <text evidence="2">The sequence shown here is derived from an EMBL/GenBank/DDBJ whole genome shotgun (WGS) entry which is preliminary data.</text>
</comment>
<accession>A0A545UXR0</accession>
<proteinExistence type="predicted"/>
<evidence type="ECO:0000256" key="1">
    <source>
        <dbReference type="SAM" id="MobiDB-lite"/>
    </source>
</evidence>
<evidence type="ECO:0000313" key="2">
    <source>
        <dbReference type="EMBL" id="TQV94228.1"/>
    </source>
</evidence>
<dbReference type="Proteomes" id="UP000315783">
    <property type="component" value="Unassembled WGS sequence"/>
</dbReference>
<keyword evidence="3" id="KW-1185">Reference proteome</keyword>